<organism evidence="3">
    <name type="scientific">Anopheles braziliensis</name>
    <dbReference type="NCBI Taxonomy" id="58242"/>
    <lineage>
        <taxon>Eukaryota</taxon>
        <taxon>Metazoa</taxon>
        <taxon>Ecdysozoa</taxon>
        <taxon>Arthropoda</taxon>
        <taxon>Hexapoda</taxon>
        <taxon>Insecta</taxon>
        <taxon>Pterygota</taxon>
        <taxon>Neoptera</taxon>
        <taxon>Endopterygota</taxon>
        <taxon>Diptera</taxon>
        <taxon>Nematocera</taxon>
        <taxon>Culicoidea</taxon>
        <taxon>Culicidae</taxon>
        <taxon>Anophelinae</taxon>
        <taxon>Anopheles</taxon>
    </lineage>
</organism>
<feature type="chain" id="PRO_5014915002" evidence="2">
    <location>
        <begin position="19"/>
        <end position="103"/>
    </location>
</feature>
<keyword evidence="1" id="KW-0472">Membrane</keyword>
<dbReference type="EMBL" id="GGFM01009544">
    <property type="protein sequence ID" value="MBW30295.1"/>
    <property type="molecule type" value="Transcribed_RNA"/>
</dbReference>
<evidence type="ECO:0000256" key="1">
    <source>
        <dbReference type="SAM" id="Phobius"/>
    </source>
</evidence>
<evidence type="ECO:0000313" key="3">
    <source>
        <dbReference type="EMBL" id="MBW30295.1"/>
    </source>
</evidence>
<protein>
    <submittedName>
        <fullName evidence="3">Putative secreted peptide</fullName>
    </submittedName>
</protein>
<keyword evidence="2" id="KW-0732">Signal</keyword>
<feature type="transmembrane region" description="Helical" evidence="1">
    <location>
        <begin position="81"/>
        <end position="100"/>
    </location>
</feature>
<evidence type="ECO:0000256" key="2">
    <source>
        <dbReference type="SAM" id="SignalP"/>
    </source>
</evidence>
<keyword evidence="1" id="KW-1133">Transmembrane helix</keyword>
<name>A0A2M3ZP64_9DIPT</name>
<accession>A0A2M3ZP64</accession>
<reference evidence="3" key="1">
    <citation type="submission" date="2018-01" db="EMBL/GenBank/DDBJ databases">
        <title>An insight into the sialome of Amazonian anophelines.</title>
        <authorList>
            <person name="Ribeiro J.M."/>
            <person name="Scarpassa V."/>
            <person name="Calvo E."/>
        </authorList>
    </citation>
    <scope>NUCLEOTIDE SEQUENCE</scope>
    <source>
        <tissue evidence="3">Salivary glands</tissue>
    </source>
</reference>
<dbReference type="AlphaFoldDB" id="A0A2M3ZP64"/>
<feature type="signal peptide" evidence="2">
    <location>
        <begin position="1"/>
        <end position="18"/>
    </location>
</feature>
<keyword evidence="1" id="KW-0812">Transmembrane</keyword>
<sequence>MLMLLLLLLLLRPSVLIAVHAVQLEGRTYRADGRDDDFRLGGAGPQQGRVFRRIVLILDVQLTVLVPRWRVRIDITANVQLLFLDIFLLDVLFLVVLLVHHDN</sequence>
<proteinExistence type="predicted"/>